<gene>
    <name evidence="1" type="ORF">M514_16586</name>
</gene>
<dbReference type="AlphaFoldDB" id="A0A085NP43"/>
<name>A0A085NP43_9BILA</name>
<protein>
    <submittedName>
        <fullName evidence="1">Uncharacterized protein</fullName>
    </submittedName>
</protein>
<proteinExistence type="predicted"/>
<dbReference type="Proteomes" id="UP000030758">
    <property type="component" value="Unassembled WGS sequence"/>
</dbReference>
<accession>A0A085NP43</accession>
<organism evidence="1">
    <name type="scientific">Trichuris suis</name>
    <name type="common">pig whipworm</name>
    <dbReference type="NCBI Taxonomy" id="68888"/>
    <lineage>
        <taxon>Eukaryota</taxon>
        <taxon>Metazoa</taxon>
        <taxon>Ecdysozoa</taxon>
        <taxon>Nematoda</taxon>
        <taxon>Enoplea</taxon>
        <taxon>Dorylaimia</taxon>
        <taxon>Trichinellida</taxon>
        <taxon>Trichuridae</taxon>
        <taxon>Trichuris</taxon>
    </lineage>
</organism>
<evidence type="ECO:0000313" key="1">
    <source>
        <dbReference type="EMBL" id="KFD71239.1"/>
    </source>
</evidence>
<sequence>MKPSVIFFGLINPTPEYARCLLENVKHQLLKK</sequence>
<reference evidence="1" key="1">
    <citation type="journal article" date="2014" name="Nat. Genet.">
        <title>Genome and transcriptome of the porcine whipworm Trichuris suis.</title>
        <authorList>
            <person name="Jex A.R."/>
            <person name="Nejsum P."/>
            <person name="Schwarz E.M."/>
            <person name="Hu L."/>
            <person name="Young N.D."/>
            <person name="Hall R.S."/>
            <person name="Korhonen P.K."/>
            <person name="Liao S."/>
            <person name="Thamsborg S."/>
            <person name="Xia J."/>
            <person name="Xu P."/>
            <person name="Wang S."/>
            <person name="Scheerlinck J.P."/>
            <person name="Hofmann A."/>
            <person name="Sternberg P.W."/>
            <person name="Wang J."/>
            <person name="Gasser R.B."/>
        </authorList>
    </citation>
    <scope>NUCLEOTIDE SEQUENCE [LARGE SCALE GENOMIC DNA]</scope>
    <source>
        <strain evidence="1">DCEP-RM93F</strain>
    </source>
</reference>
<dbReference type="EMBL" id="KL367483">
    <property type="protein sequence ID" value="KFD71239.1"/>
    <property type="molecule type" value="Genomic_DNA"/>
</dbReference>